<dbReference type="InterPro" id="IPR000242">
    <property type="entry name" value="PTP_cat"/>
</dbReference>
<gene>
    <name evidence="5" type="ORF">BN437_3797</name>
</gene>
<comment type="caution">
    <text evidence="5">The sequence shown here is derived from an EMBL/GenBank/DDBJ whole genome shotgun (WGS) entry which is preliminary data.</text>
</comment>
<evidence type="ECO:0000256" key="2">
    <source>
        <dbReference type="SAM" id="MobiDB-lite"/>
    </source>
</evidence>
<dbReference type="PROSITE" id="PS50056">
    <property type="entry name" value="TYR_PHOSPHATASE_2"/>
    <property type="match status" value="1"/>
</dbReference>
<evidence type="ECO:0000259" key="3">
    <source>
        <dbReference type="PROSITE" id="PS50055"/>
    </source>
</evidence>
<dbReference type="SUPFAM" id="SSF52799">
    <property type="entry name" value="(Phosphotyrosine protein) phosphatases II"/>
    <property type="match status" value="1"/>
</dbReference>
<dbReference type="EC" id="3.1.3.48" evidence="5"/>
<dbReference type="PRINTS" id="PR00700">
    <property type="entry name" value="PRTYPHPHTASE"/>
</dbReference>
<feature type="domain" description="Tyrosine specific protein phosphatases" evidence="4">
    <location>
        <begin position="226"/>
        <end position="292"/>
    </location>
</feature>
<evidence type="ECO:0000313" key="5">
    <source>
        <dbReference type="EMBL" id="CCO95695.1"/>
    </source>
</evidence>
<keyword evidence="5" id="KW-0675">Receptor</keyword>
<dbReference type="Gene3D" id="3.90.190.10">
    <property type="entry name" value="Protein tyrosine phosphatase superfamily"/>
    <property type="match status" value="2"/>
</dbReference>
<dbReference type="GeneID" id="97604332"/>
<organism evidence="5 6">
    <name type="scientific">Erwinia amylovora NBRC 12687 = CFBP 1232</name>
    <dbReference type="NCBI Taxonomy" id="1219359"/>
    <lineage>
        <taxon>Bacteria</taxon>
        <taxon>Pseudomonadati</taxon>
        <taxon>Pseudomonadota</taxon>
        <taxon>Gammaproteobacteria</taxon>
        <taxon>Enterobacterales</taxon>
        <taxon>Erwiniaceae</taxon>
        <taxon>Erwinia</taxon>
    </lineage>
</organism>
<evidence type="ECO:0000256" key="1">
    <source>
        <dbReference type="SAM" id="Coils"/>
    </source>
</evidence>
<evidence type="ECO:0000259" key="4">
    <source>
        <dbReference type="PROSITE" id="PS50056"/>
    </source>
</evidence>
<feature type="domain" description="Tyrosine-protein phosphatase" evidence="3">
    <location>
        <begin position="60"/>
        <end position="302"/>
    </location>
</feature>
<sequence length="529" mass="58878">MIPNSALPPIPPRSEKYFELASVNQSSRSPVLSQVEVAKNTSENLMKSPALTSTSEREFLEKRLEEVKEEMRPVANDPRYFAQNNNKINRFNDVLALNETRVGEDLNANKIKIGGKYCAIAGQYPLEGQLVNYFKMIVAEKCAGIVVLASEDEIKDPMNKMPNYFGIAGDYNEGVTTSSEKIDTQQLRDNSTMHIYELVIKGCGDDYPVKVFHVLKWPDHGTLSPEAILEANGLVRKMQNEGLPFVHCRAGVGRTGVFIATTALQNDISVQEIVEDMRRSRNGSMVQNSEQLECFVKIALSLGRNLITSLPTEESGAFEQKGTGKSEEVPPPLLPRRDAKAPAPLAEDLITERTISAGQKKIFRIRNLPSQDNVESKVQRIFDNRTPVLTVLTALNEFSPVQLKESAAGFFTQEHEYPSGLKTRSVETAKIQFGELKAVAYSMSISDDKVKINVPVVHIYNWPVTGRPSKNVIYNIVAYLIKLRNKSVDAYQNKGSRAVKDPDKLVPIICRPEGAHRAGYFIDAFTALS</sequence>
<dbReference type="SMART" id="SM00194">
    <property type="entry name" value="PTPc"/>
    <property type="match status" value="1"/>
</dbReference>
<feature type="coiled-coil region" evidence="1">
    <location>
        <begin position="50"/>
        <end position="77"/>
    </location>
</feature>
<feature type="region of interest" description="Disordered" evidence="2">
    <location>
        <begin position="313"/>
        <end position="338"/>
    </location>
</feature>
<keyword evidence="5" id="KW-0378">Hydrolase</keyword>
<dbReference type="InterPro" id="IPR050348">
    <property type="entry name" value="Protein-Tyr_Phosphatase"/>
</dbReference>
<dbReference type="InterPro" id="IPR003595">
    <property type="entry name" value="Tyr_Pase_cat"/>
</dbReference>
<accession>A0A831A5T6</accession>
<dbReference type="AlphaFoldDB" id="A0A831A5T6"/>
<name>A0A831A5T6_ERWAM</name>
<reference evidence="5 6" key="1">
    <citation type="submission" date="2012-11" db="EMBL/GenBank/DDBJ databases">
        <authorList>
            <person name="Linke B."/>
        </authorList>
    </citation>
    <scope>NUCLEOTIDE SEQUENCE [LARGE SCALE GENOMIC DNA]</scope>
    <source>
        <strain evidence="6">CFBP 1232</strain>
    </source>
</reference>
<dbReference type="RefSeq" id="WP_004161138.1">
    <property type="nucleotide sequence ID" value="NZ_BAYW01000001.1"/>
</dbReference>
<proteinExistence type="predicted"/>
<dbReference type="PROSITE" id="PS00383">
    <property type="entry name" value="TYR_PHOSPHATASE_1"/>
    <property type="match status" value="1"/>
</dbReference>
<dbReference type="InterPro" id="IPR029021">
    <property type="entry name" value="Prot-tyrosine_phosphatase-like"/>
</dbReference>
<keyword evidence="1" id="KW-0175">Coiled coil</keyword>
<dbReference type="InterPro" id="IPR000387">
    <property type="entry name" value="Tyr_Pase_dom"/>
</dbReference>
<reference evidence="5 6" key="2">
    <citation type="submission" date="2013-04" db="EMBL/GenBank/DDBJ databases">
        <title>Comparative genomics of 12 strains of Erwinia amylovora identifies a pan-genome with a large conserved core and provides insights into host specificity.</title>
        <authorList>
            <person name="Mann R.A."/>
            <person name="Smits T.H.M."/>
            <person name="Buehlmann A."/>
            <person name="Blom J."/>
            <person name="Goesmann A."/>
            <person name="Frey J.E."/>
            <person name="Plummer K.M."/>
            <person name="Beer S.V."/>
            <person name="Luck J."/>
            <person name="Duffy B."/>
            <person name="Rodoni B."/>
        </authorList>
    </citation>
    <scope>NUCLEOTIDE SEQUENCE [LARGE SCALE GENOMIC DNA]</scope>
    <source>
        <strain evidence="6">CFBP 1232</strain>
    </source>
</reference>
<dbReference type="InterPro" id="IPR016130">
    <property type="entry name" value="Tyr_Pase_AS"/>
</dbReference>
<protein>
    <submittedName>
        <fullName evidence="5">Receptor-type tyrosine-protein phosphatase delta</fullName>
        <ecNumber evidence="5">3.1.3.48</ecNumber>
    </submittedName>
</protein>
<dbReference type="PROSITE" id="PS50055">
    <property type="entry name" value="TYR_PHOSPHATASE_PTP"/>
    <property type="match status" value="1"/>
</dbReference>
<dbReference type="SMART" id="SM00404">
    <property type="entry name" value="PTPc_motif"/>
    <property type="match status" value="1"/>
</dbReference>
<dbReference type="PANTHER" id="PTHR19134:SF449">
    <property type="entry name" value="TYROSINE-PROTEIN PHOSPHATASE 1"/>
    <property type="match status" value="1"/>
</dbReference>
<dbReference type="PANTHER" id="PTHR19134">
    <property type="entry name" value="RECEPTOR-TYPE TYROSINE-PROTEIN PHOSPHATASE"/>
    <property type="match status" value="1"/>
</dbReference>
<dbReference type="EMBL" id="CAPB01000042">
    <property type="protein sequence ID" value="CCO95695.1"/>
    <property type="molecule type" value="Genomic_DNA"/>
</dbReference>
<dbReference type="Pfam" id="PF00102">
    <property type="entry name" value="Y_phosphatase"/>
    <property type="match status" value="1"/>
</dbReference>
<dbReference type="Proteomes" id="UP000013111">
    <property type="component" value="Unassembled WGS sequence"/>
</dbReference>
<dbReference type="GO" id="GO:0004725">
    <property type="term" value="F:protein tyrosine phosphatase activity"/>
    <property type="evidence" value="ECO:0007669"/>
    <property type="project" value="UniProtKB-EC"/>
</dbReference>
<evidence type="ECO:0000313" key="6">
    <source>
        <dbReference type="Proteomes" id="UP000013111"/>
    </source>
</evidence>